<proteinExistence type="predicted"/>
<dbReference type="EMBL" id="CP029519">
    <property type="protein sequence ID" value="AYU78343.1"/>
    <property type="molecule type" value="Genomic_DNA"/>
</dbReference>
<dbReference type="VEuPathDB" id="TriTrypDB:LdCL_200011100"/>
<protein>
    <submittedName>
        <fullName evidence="3">Uncharacterized protein</fullName>
    </submittedName>
</protein>
<feature type="region of interest" description="Disordered" evidence="1">
    <location>
        <begin position="106"/>
        <end position="160"/>
    </location>
</feature>
<evidence type="ECO:0000256" key="2">
    <source>
        <dbReference type="SAM" id="Phobius"/>
    </source>
</evidence>
<evidence type="ECO:0000313" key="4">
    <source>
        <dbReference type="Proteomes" id="UP000274082"/>
    </source>
</evidence>
<evidence type="ECO:0000313" key="3">
    <source>
        <dbReference type="EMBL" id="AYU78343.1"/>
    </source>
</evidence>
<reference evidence="3 4" key="1">
    <citation type="journal article" date="2018" name="Sci. Rep.">
        <title>A complete Leishmania donovani reference genome identifies novel genetic variations associated with virulence.</title>
        <authorList>
            <person name="Lypaczewski P."/>
            <person name="Hoshizaki J."/>
            <person name="Zhang W.-W."/>
            <person name="McCall L.-I."/>
            <person name="Torcivia-Rodriguez J."/>
            <person name="Simonyan V."/>
            <person name="Kaur A."/>
            <person name="Dewar K."/>
            <person name="Matlashewski G."/>
        </authorList>
    </citation>
    <scope>NUCLEOTIDE SEQUENCE [LARGE SCALE GENOMIC DNA]</scope>
    <source>
        <strain evidence="3 4">LdCL</strain>
    </source>
</reference>
<evidence type="ECO:0000256" key="1">
    <source>
        <dbReference type="SAM" id="MobiDB-lite"/>
    </source>
</evidence>
<accession>A0A3S7WVX7</accession>
<feature type="compositionally biased region" description="Low complexity" evidence="1">
    <location>
        <begin position="133"/>
        <end position="160"/>
    </location>
</feature>
<name>A0A3S7WVX7_LEIDO</name>
<keyword evidence="2" id="KW-0812">Transmembrane</keyword>
<feature type="region of interest" description="Disordered" evidence="1">
    <location>
        <begin position="677"/>
        <end position="706"/>
    </location>
</feature>
<gene>
    <name evidence="3" type="ORF">LdCL_200011100</name>
</gene>
<keyword evidence="2" id="KW-0472">Membrane</keyword>
<keyword evidence="4" id="KW-1185">Reference proteome</keyword>
<sequence>MDAAEGGGTHVIQLVSDDYFPSEIDEREPQQQLSGSGSRDGGASAQLGMTAASWRKLEAYIYSDAAVLDLRSNAWISIPSAEARRRRWRLVNCMHEQNPPISITITDLSSSVKPGKAPFPAASQEATADHQTAKAPPHVAAAPPPSVSSTPLPSSSPTASTSILATNASQHGAASPHVVRESESITEGGISRDVCMLRDGTVKAKDWHPPMIVPDSAGARNTTEWRLSDAPYLARGFTSDVFPLECRQLLEDFPMGSRAENWSMFVVAATLSFYQRQAHTWAASWWTWSAELAGSGGSLSSRWLAAPSTAAPANGSGLGMAGSVSSAAVDSTAADAAASAVLAPLVGVVYAVRILLLCVLYALQGLLRAGRLACARLLRLEASSTLPAKDSIMWTLATNKLWRLQVELMLASTAFILLVVYVLVLMRYRKYTQTLESWETAMARHTAGEAAKWAAQMNVRQRGVRTPTPAAVYAGESLHDSASSGSGGSTFQAPMKASSTPLSGQGSFQEESLEKTLRGASDSAAERQDQSFWYVDVKSEATEAAASSVSFPRRRPESSDSGTDDTLITQSSGEMPQGSFRGRGAAAAGGVDVAAGSTAMPSSLPASVASLTGSLSLPLVISEPLHGSGRGLCSSNGSGAVHAQRARSPWLSAVLESSNASDGPGDRTLPWRHATPLQASEGASSGSATPRRVEAAPRNRKFSRTAARAQPVPCIYSASTSVDQGASADDGHVIVTRALPAFFMDTSPAFVAAVTGDAVCLETSVEQGARASGNAGMNQDRKGEDGVEARRQSPQPACTPNGKALHLLPPRPTAAREDETGSATRTFHEGALAALASIETMMNSEDSYLLLSP</sequence>
<dbReference type="VEuPathDB" id="TriTrypDB:LdBPK_200640.1"/>
<feature type="compositionally biased region" description="Low complexity" evidence="1">
    <location>
        <begin position="34"/>
        <end position="44"/>
    </location>
</feature>
<feature type="transmembrane region" description="Helical" evidence="2">
    <location>
        <begin position="341"/>
        <end position="363"/>
    </location>
</feature>
<dbReference type="OrthoDB" id="268029at2759"/>
<feature type="region of interest" description="Disordered" evidence="1">
    <location>
        <begin position="544"/>
        <end position="584"/>
    </location>
</feature>
<feature type="region of interest" description="Disordered" evidence="1">
    <location>
        <begin position="478"/>
        <end position="524"/>
    </location>
</feature>
<feature type="compositionally biased region" description="Basic and acidic residues" evidence="1">
    <location>
        <begin position="779"/>
        <end position="791"/>
    </location>
</feature>
<feature type="region of interest" description="Disordered" evidence="1">
    <location>
        <begin position="25"/>
        <end position="44"/>
    </location>
</feature>
<dbReference type="VEuPathDB" id="TriTrypDB:LDHU3_20.0780"/>
<keyword evidence="2" id="KW-1133">Transmembrane helix</keyword>
<dbReference type="AlphaFoldDB" id="A0A3S7WVX7"/>
<feature type="compositionally biased region" description="Polar residues" evidence="1">
    <location>
        <begin position="480"/>
        <end position="510"/>
    </location>
</feature>
<feature type="compositionally biased region" description="Polar residues" evidence="1">
    <location>
        <begin position="559"/>
        <end position="574"/>
    </location>
</feature>
<feature type="compositionally biased region" description="Polar residues" evidence="1">
    <location>
        <begin position="677"/>
        <end position="688"/>
    </location>
</feature>
<organism evidence="3 4">
    <name type="scientific">Leishmania donovani</name>
    <dbReference type="NCBI Taxonomy" id="5661"/>
    <lineage>
        <taxon>Eukaryota</taxon>
        <taxon>Discoba</taxon>
        <taxon>Euglenozoa</taxon>
        <taxon>Kinetoplastea</taxon>
        <taxon>Metakinetoplastina</taxon>
        <taxon>Trypanosomatida</taxon>
        <taxon>Trypanosomatidae</taxon>
        <taxon>Leishmaniinae</taxon>
        <taxon>Leishmania</taxon>
    </lineage>
</organism>
<feature type="region of interest" description="Disordered" evidence="1">
    <location>
        <begin position="769"/>
        <end position="822"/>
    </location>
</feature>
<dbReference type="Proteomes" id="UP000274082">
    <property type="component" value="Chromosome 20"/>
</dbReference>
<feature type="transmembrane region" description="Helical" evidence="2">
    <location>
        <begin position="408"/>
        <end position="428"/>
    </location>
</feature>